<comment type="caution">
    <text evidence="2">The sequence shown here is derived from an EMBL/GenBank/DDBJ whole genome shotgun (WGS) entry which is preliminary data.</text>
</comment>
<dbReference type="Proteomes" id="UP001597475">
    <property type="component" value="Unassembled WGS sequence"/>
</dbReference>
<protein>
    <recommendedName>
        <fullName evidence="4">Transposase</fullName>
    </recommendedName>
</protein>
<accession>A0ABW5P0W8</accession>
<feature type="region of interest" description="Disordered" evidence="1">
    <location>
        <begin position="43"/>
        <end position="79"/>
    </location>
</feature>
<gene>
    <name evidence="2" type="ORF">ACFSR9_05495</name>
</gene>
<evidence type="ECO:0008006" key="4">
    <source>
        <dbReference type="Google" id="ProtNLM"/>
    </source>
</evidence>
<evidence type="ECO:0000256" key="1">
    <source>
        <dbReference type="SAM" id="MobiDB-lite"/>
    </source>
</evidence>
<evidence type="ECO:0000313" key="2">
    <source>
        <dbReference type="EMBL" id="MFD2608897.1"/>
    </source>
</evidence>
<sequence length="79" mass="8763">MKYRFMPLSTRTTTVTQNGHTISVQALRHADAWQPALVCDRLGPGQSGPFDRPRASATTCSGKRRRPRPPCWAPAESAR</sequence>
<evidence type="ECO:0000313" key="3">
    <source>
        <dbReference type="Proteomes" id="UP001597475"/>
    </source>
</evidence>
<proteinExistence type="predicted"/>
<reference evidence="3" key="1">
    <citation type="journal article" date="2019" name="Int. J. Syst. Evol. Microbiol.">
        <title>The Global Catalogue of Microorganisms (GCM) 10K type strain sequencing project: providing services to taxonomists for standard genome sequencing and annotation.</title>
        <authorList>
            <consortium name="The Broad Institute Genomics Platform"/>
            <consortium name="The Broad Institute Genome Sequencing Center for Infectious Disease"/>
            <person name="Wu L."/>
            <person name="Ma J."/>
        </authorList>
    </citation>
    <scope>NUCLEOTIDE SEQUENCE [LARGE SCALE GENOMIC DNA]</scope>
    <source>
        <strain evidence="3">KCTC 33842</strain>
    </source>
</reference>
<dbReference type="RefSeq" id="WP_386843829.1">
    <property type="nucleotide sequence ID" value="NZ_JBHUMK010000021.1"/>
</dbReference>
<organism evidence="2 3">
    <name type="scientific">Deinococcus taklimakanensis</name>
    <dbReference type="NCBI Taxonomy" id="536443"/>
    <lineage>
        <taxon>Bacteria</taxon>
        <taxon>Thermotogati</taxon>
        <taxon>Deinococcota</taxon>
        <taxon>Deinococci</taxon>
        <taxon>Deinococcales</taxon>
        <taxon>Deinococcaceae</taxon>
        <taxon>Deinococcus</taxon>
    </lineage>
</organism>
<keyword evidence="3" id="KW-1185">Reference proteome</keyword>
<dbReference type="EMBL" id="JBHUMK010000021">
    <property type="protein sequence ID" value="MFD2608897.1"/>
    <property type="molecule type" value="Genomic_DNA"/>
</dbReference>
<name>A0ABW5P0W8_9DEIO</name>